<evidence type="ECO:0000256" key="13">
    <source>
        <dbReference type="PIRNR" id="PIRNR006446"/>
    </source>
</evidence>
<keyword evidence="7 13" id="KW-0812">Transmembrane</keyword>
<evidence type="ECO:0000256" key="4">
    <source>
        <dbReference type="ARBA" id="ARBA00022475"/>
    </source>
</evidence>
<comment type="similarity">
    <text evidence="2 13">Belongs to the cytochrome ubiquinol oxidase subunit 1 family.</text>
</comment>
<keyword evidence="4 13" id="KW-1003">Cell membrane</keyword>
<comment type="subcellular location">
    <subcellularLocation>
        <location evidence="1">Cell inner membrane</location>
        <topology evidence="1">Multi-pass membrane protein</topology>
    </subcellularLocation>
</comment>
<keyword evidence="15" id="KW-1185">Reference proteome</keyword>
<feature type="transmembrane region" description="Helical" evidence="13">
    <location>
        <begin position="399"/>
        <end position="424"/>
    </location>
</feature>
<feature type="transmembrane region" description="Helical" evidence="13">
    <location>
        <begin position="57"/>
        <end position="76"/>
    </location>
</feature>
<keyword evidence="5" id="KW-0997">Cell inner membrane</keyword>
<feature type="transmembrane region" description="Helical" evidence="13">
    <location>
        <begin position="489"/>
        <end position="508"/>
    </location>
</feature>
<evidence type="ECO:0000256" key="9">
    <source>
        <dbReference type="ARBA" id="ARBA00022982"/>
    </source>
</evidence>
<feature type="transmembrane region" description="Helical" evidence="13">
    <location>
        <begin position="96"/>
        <end position="120"/>
    </location>
</feature>
<dbReference type="InterPro" id="IPR002585">
    <property type="entry name" value="Cyt-d_ubiquinol_oxidase_su_1"/>
</dbReference>
<dbReference type="PIRSF" id="PIRSF006446">
    <property type="entry name" value="Cyt_quinol_oxidase_1"/>
    <property type="match status" value="1"/>
</dbReference>
<keyword evidence="6 13" id="KW-0349">Heme</keyword>
<evidence type="ECO:0000256" key="8">
    <source>
        <dbReference type="ARBA" id="ARBA00022723"/>
    </source>
</evidence>
<name>A0ABT1MFS4_9BACT</name>
<gene>
    <name evidence="14" type="ORF">NMU02_03755</name>
</gene>
<evidence type="ECO:0000256" key="10">
    <source>
        <dbReference type="ARBA" id="ARBA00022989"/>
    </source>
</evidence>
<protein>
    <submittedName>
        <fullName evidence="14">Cytochrome ubiquinol oxidase subunit I</fullName>
    </submittedName>
</protein>
<dbReference type="Pfam" id="PF01654">
    <property type="entry name" value="Cyt_bd_oxida_I"/>
    <property type="match status" value="1"/>
</dbReference>
<feature type="transmembrane region" description="Helical" evidence="13">
    <location>
        <begin position="187"/>
        <end position="211"/>
    </location>
</feature>
<keyword evidence="12 13" id="KW-0472">Membrane</keyword>
<keyword evidence="8 13" id="KW-0479">Metal-binding</keyword>
<keyword evidence="9 13" id="KW-0249">Electron transport</keyword>
<evidence type="ECO:0000256" key="7">
    <source>
        <dbReference type="ARBA" id="ARBA00022692"/>
    </source>
</evidence>
<evidence type="ECO:0000256" key="2">
    <source>
        <dbReference type="ARBA" id="ARBA00009819"/>
    </source>
</evidence>
<feature type="transmembrane region" description="Helical" evidence="13">
    <location>
        <begin position="436"/>
        <end position="458"/>
    </location>
</feature>
<dbReference type="EMBL" id="JANDHW010000003">
    <property type="protein sequence ID" value="MCP9611204.1"/>
    <property type="molecule type" value="Genomic_DNA"/>
</dbReference>
<feature type="transmembrane region" description="Helical" evidence="13">
    <location>
        <begin position="223"/>
        <end position="241"/>
    </location>
</feature>
<keyword evidence="10 13" id="KW-1133">Transmembrane helix</keyword>
<dbReference type="PANTHER" id="PTHR30365:SF0">
    <property type="entry name" value="CYTOCHROME BD-I UBIQUINOL OXIDASE SUBUNIT 1"/>
    <property type="match status" value="1"/>
</dbReference>
<keyword evidence="11 13" id="KW-0408">Iron</keyword>
<dbReference type="RefSeq" id="WP_255025915.1">
    <property type="nucleotide sequence ID" value="NZ_JANDHW010000003.1"/>
</dbReference>
<evidence type="ECO:0000256" key="5">
    <source>
        <dbReference type="ARBA" id="ARBA00022519"/>
    </source>
</evidence>
<organism evidence="14 15">
    <name type="scientific">Coprobacter tertius</name>
    <dbReference type="NCBI Taxonomy" id="2944915"/>
    <lineage>
        <taxon>Bacteria</taxon>
        <taxon>Pseudomonadati</taxon>
        <taxon>Bacteroidota</taxon>
        <taxon>Bacteroidia</taxon>
        <taxon>Bacteroidales</taxon>
        <taxon>Barnesiellaceae</taxon>
        <taxon>Coprobacter</taxon>
    </lineage>
</organism>
<keyword evidence="3 13" id="KW-0813">Transport</keyword>
<comment type="caution">
    <text evidence="14">The sequence shown here is derived from an EMBL/GenBank/DDBJ whole genome shotgun (WGS) entry which is preliminary data.</text>
</comment>
<evidence type="ECO:0000313" key="14">
    <source>
        <dbReference type="EMBL" id="MCP9611204.1"/>
    </source>
</evidence>
<evidence type="ECO:0000256" key="3">
    <source>
        <dbReference type="ARBA" id="ARBA00022448"/>
    </source>
</evidence>
<evidence type="ECO:0000256" key="11">
    <source>
        <dbReference type="ARBA" id="ARBA00023004"/>
    </source>
</evidence>
<evidence type="ECO:0000256" key="12">
    <source>
        <dbReference type="ARBA" id="ARBA00023136"/>
    </source>
</evidence>
<feature type="transmembrane region" description="Helical" evidence="13">
    <location>
        <begin position="132"/>
        <end position="154"/>
    </location>
</feature>
<dbReference type="PANTHER" id="PTHR30365">
    <property type="entry name" value="CYTOCHROME D UBIQUINOL OXIDASE"/>
    <property type="match status" value="1"/>
</dbReference>
<evidence type="ECO:0000256" key="1">
    <source>
        <dbReference type="ARBA" id="ARBA00004429"/>
    </source>
</evidence>
<evidence type="ECO:0000256" key="6">
    <source>
        <dbReference type="ARBA" id="ARBA00022617"/>
    </source>
</evidence>
<sequence length="520" mass="58331">MNDLFSLVDWSRAQFALTAMYHWLFVPLTLGLGLIVAVMETLYYRTGDERWKTITKFWMTLFGVNFAIGVATGIILEFQFGTNWSNYSWFVGDIFGAPLAIEGIMAFFMEATFIAIMFFGWNKVSKGAHLTATWLTVAGATISALWILVANAWMQYPVGMQFNPDTVRNEMMNFTDVIFSPVAINKFFHTVTSGWVLGGVFVVAISAWFMLRKREAELAGRSMKVGAWVGLVGMCIVAYTGDGSAFQVAEKQPMKLAAMEGVYHGEEGQGLVAFGILNPEKKSYNDSISPFLFEVKVPKLLSLLATRHIDGFVPGINDIIDGGYMTKNIAGEEIIALSAIEKMERGRKAVEALGQYKVAQKAGDKDIMTDAANRLRENYEYFGYGYITDPAQLVPHVPFVFYSFHIMITLAAYFLIFFIVVLILQKKGKMGQWKWMQWICILSLPVAYICLESGWIVAEMGRQPWVIQDIMPTNAAISKIATTSVQTTFWLFAVLFTVLLIAEVGIMLKQIKKGTEQKIR</sequence>
<dbReference type="Proteomes" id="UP001205603">
    <property type="component" value="Unassembled WGS sequence"/>
</dbReference>
<accession>A0ABT1MFS4</accession>
<proteinExistence type="inferred from homology"/>
<feature type="transmembrane region" description="Helical" evidence="13">
    <location>
        <begin position="20"/>
        <end position="45"/>
    </location>
</feature>
<evidence type="ECO:0000313" key="15">
    <source>
        <dbReference type="Proteomes" id="UP001205603"/>
    </source>
</evidence>
<reference evidence="14 15" key="1">
    <citation type="submission" date="2022-07" db="EMBL/GenBank/DDBJ databases">
        <title>Fecal culturing of patients with breast cancer.</title>
        <authorList>
            <person name="Teng N.M.Y."/>
            <person name="Kiu R."/>
            <person name="Evans R."/>
            <person name="Baker D.J."/>
            <person name="Zenner C."/>
            <person name="Robinson S.D."/>
            <person name="Hall L.J."/>
        </authorList>
    </citation>
    <scope>NUCLEOTIDE SEQUENCE [LARGE SCALE GENOMIC DNA]</scope>
    <source>
        <strain evidence="14 15">LH1063</strain>
    </source>
</reference>